<dbReference type="Gene3D" id="3.40.250.10">
    <property type="entry name" value="Rhodanese-like domain"/>
    <property type="match status" value="1"/>
</dbReference>
<feature type="domain" description="Rhodanese" evidence="1">
    <location>
        <begin position="22"/>
        <end position="122"/>
    </location>
</feature>
<evidence type="ECO:0000259" key="1">
    <source>
        <dbReference type="PROSITE" id="PS50206"/>
    </source>
</evidence>
<dbReference type="Proteomes" id="UP001165190">
    <property type="component" value="Unassembled WGS sequence"/>
</dbReference>
<keyword evidence="3" id="KW-1185">Reference proteome</keyword>
<dbReference type="SMART" id="SM00450">
    <property type="entry name" value="RHOD"/>
    <property type="match status" value="1"/>
</dbReference>
<dbReference type="InterPro" id="IPR036873">
    <property type="entry name" value="Rhodanese-like_dom_sf"/>
</dbReference>
<dbReference type="CDD" id="cd00158">
    <property type="entry name" value="RHOD"/>
    <property type="match status" value="1"/>
</dbReference>
<evidence type="ECO:0000313" key="3">
    <source>
        <dbReference type="Proteomes" id="UP001165190"/>
    </source>
</evidence>
<evidence type="ECO:0000313" key="2">
    <source>
        <dbReference type="EMBL" id="GMJ11649.1"/>
    </source>
</evidence>
<dbReference type="AlphaFoldDB" id="A0A9W7MR00"/>
<proteinExistence type="predicted"/>
<dbReference type="SUPFAM" id="SSF52821">
    <property type="entry name" value="Rhodanese/Cell cycle control phosphatase"/>
    <property type="match status" value="1"/>
</dbReference>
<dbReference type="Pfam" id="PF00581">
    <property type="entry name" value="Rhodanese"/>
    <property type="match status" value="1"/>
</dbReference>
<dbReference type="OrthoDB" id="566238at2759"/>
<dbReference type="GO" id="GO:0003824">
    <property type="term" value="F:catalytic activity"/>
    <property type="evidence" value="ECO:0007669"/>
    <property type="project" value="InterPro"/>
</dbReference>
<comment type="caution">
    <text evidence="2">The sequence shown here is derived from an EMBL/GenBank/DDBJ whole genome shotgun (WGS) entry which is preliminary data.</text>
</comment>
<protein>
    <submittedName>
        <fullName evidence="2">ARSENATE REDUCTASE QTL1, High arsenic content 1</fullName>
    </submittedName>
</protein>
<dbReference type="PROSITE" id="PS50206">
    <property type="entry name" value="RHODANESE_3"/>
    <property type="match status" value="1"/>
</dbReference>
<sequence>MAAPKRPEDVATVTVMAAKDLLGSNHRYLDVRTPEEYNKSHIDNAFHVPYMFLTQEGRVKNPEFLKEVSSILQKDDLIIVGCNSGGRALRACVDLLNAGYEHVSKMEGGYSAWVDAGLAAAAAGDKPAEELKTFCKFRP</sequence>
<gene>
    <name evidence="2" type="ORF">HRI_004834100</name>
</gene>
<dbReference type="EMBL" id="BSYR01000061">
    <property type="protein sequence ID" value="GMJ11649.1"/>
    <property type="molecule type" value="Genomic_DNA"/>
</dbReference>
<reference evidence="2" key="1">
    <citation type="submission" date="2023-05" db="EMBL/GenBank/DDBJ databases">
        <title>Genome and transcriptome analyses reveal genes involved in the formation of fine ridges on petal epidermal cells in Hibiscus trionum.</title>
        <authorList>
            <person name="Koshimizu S."/>
            <person name="Masuda S."/>
            <person name="Ishii T."/>
            <person name="Shirasu K."/>
            <person name="Hoshino A."/>
            <person name="Arita M."/>
        </authorList>
    </citation>
    <scope>NUCLEOTIDE SEQUENCE</scope>
    <source>
        <strain evidence="2">Hamamatsu line</strain>
    </source>
</reference>
<dbReference type="InterPro" id="IPR044684">
    <property type="entry name" value="STR17/STR18/HARC1-like"/>
</dbReference>
<accession>A0A9W7MR00</accession>
<organism evidence="2 3">
    <name type="scientific">Hibiscus trionum</name>
    <name type="common">Flower of an hour</name>
    <dbReference type="NCBI Taxonomy" id="183268"/>
    <lineage>
        <taxon>Eukaryota</taxon>
        <taxon>Viridiplantae</taxon>
        <taxon>Streptophyta</taxon>
        <taxon>Embryophyta</taxon>
        <taxon>Tracheophyta</taxon>
        <taxon>Spermatophyta</taxon>
        <taxon>Magnoliopsida</taxon>
        <taxon>eudicotyledons</taxon>
        <taxon>Gunneridae</taxon>
        <taxon>Pentapetalae</taxon>
        <taxon>rosids</taxon>
        <taxon>malvids</taxon>
        <taxon>Malvales</taxon>
        <taxon>Malvaceae</taxon>
        <taxon>Malvoideae</taxon>
        <taxon>Hibiscus</taxon>
    </lineage>
</organism>
<name>A0A9W7MR00_HIBTR</name>
<dbReference type="PANTHER" id="PTHR44542:SF14">
    <property type="entry name" value="PROTEIN HIGH ARSENIC CONTENT 1, MITOCHONDRIAL-RELATED"/>
    <property type="match status" value="1"/>
</dbReference>
<dbReference type="InterPro" id="IPR001763">
    <property type="entry name" value="Rhodanese-like_dom"/>
</dbReference>
<dbReference type="PANTHER" id="PTHR44542">
    <property type="entry name" value="THIOSULFATE SULFURTRANSFERASE 18"/>
    <property type="match status" value="1"/>
</dbReference>